<dbReference type="EMBL" id="OANT01000001">
    <property type="protein sequence ID" value="SNX43205.1"/>
    <property type="molecule type" value="Genomic_DNA"/>
</dbReference>
<feature type="domain" description="LysM" evidence="2">
    <location>
        <begin position="320"/>
        <end position="376"/>
    </location>
</feature>
<dbReference type="NCBIfam" id="TIGR03505">
    <property type="entry name" value="FimV_core"/>
    <property type="match status" value="1"/>
</dbReference>
<proteinExistence type="predicted"/>
<dbReference type="Proteomes" id="UP000219042">
    <property type="component" value="Unassembled WGS sequence"/>
</dbReference>
<accession>A0A240E5Q4</accession>
<feature type="compositionally biased region" description="Polar residues" evidence="1">
    <location>
        <begin position="500"/>
        <end position="512"/>
    </location>
</feature>
<feature type="region of interest" description="Disordered" evidence="1">
    <location>
        <begin position="490"/>
        <end position="512"/>
    </location>
</feature>
<name>A0A240E5Q4_9GAMM</name>
<dbReference type="PROSITE" id="PS51782">
    <property type="entry name" value="LYSM"/>
    <property type="match status" value="1"/>
</dbReference>
<feature type="compositionally biased region" description="Polar residues" evidence="1">
    <location>
        <begin position="220"/>
        <end position="264"/>
    </location>
</feature>
<evidence type="ECO:0000259" key="2">
    <source>
        <dbReference type="PROSITE" id="PS51782"/>
    </source>
</evidence>
<protein>
    <submittedName>
        <fullName evidence="3">FimV N-terminal domain-containing protein</fullName>
    </submittedName>
</protein>
<evidence type="ECO:0000256" key="1">
    <source>
        <dbReference type="SAM" id="MobiDB-lite"/>
    </source>
</evidence>
<evidence type="ECO:0000313" key="3">
    <source>
        <dbReference type="EMBL" id="SNX43205.1"/>
    </source>
</evidence>
<reference evidence="4" key="1">
    <citation type="submission" date="2016-09" db="EMBL/GenBank/DDBJ databases">
        <authorList>
            <person name="Varghese N."/>
            <person name="Submissions S."/>
        </authorList>
    </citation>
    <scope>NUCLEOTIDE SEQUENCE [LARGE SCALE GENOMIC DNA]</scope>
    <source>
        <strain evidence="4">ANC 4466</strain>
    </source>
</reference>
<evidence type="ECO:0000313" key="4">
    <source>
        <dbReference type="Proteomes" id="UP000219042"/>
    </source>
</evidence>
<dbReference type="AlphaFoldDB" id="A0A240E5Q4"/>
<dbReference type="InterPro" id="IPR018392">
    <property type="entry name" value="LysM"/>
</dbReference>
<dbReference type="InterPro" id="IPR020012">
    <property type="entry name" value="LysM_FimV"/>
</dbReference>
<dbReference type="Pfam" id="PF25800">
    <property type="entry name" value="FimV_N"/>
    <property type="match status" value="1"/>
</dbReference>
<feature type="region of interest" description="Disordered" evidence="1">
    <location>
        <begin position="220"/>
        <end position="321"/>
    </location>
</feature>
<feature type="compositionally biased region" description="Polar residues" evidence="1">
    <location>
        <begin position="277"/>
        <end position="312"/>
    </location>
</feature>
<keyword evidence="4" id="KW-1185">Reference proteome</keyword>
<organism evidence="3 4">
    <name type="scientific">Acinetobacter puyangensis</name>
    <dbReference type="NCBI Taxonomy" id="1096779"/>
    <lineage>
        <taxon>Bacteria</taxon>
        <taxon>Pseudomonadati</taxon>
        <taxon>Pseudomonadota</taxon>
        <taxon>Gammaproteobacteria</taxon>
        <taxon>Moraxellales</taxon>
        <taxon>Moraxellaceae</taxon>
        <taxon>Acinetobacter</taxon>
    </lineage>
</organism>
<dbReference type="OrthoDB" id="5298707at2"/>
<sequence>MGSHFKFGVFLIGVNLLIPFFAHALTIKPVTIDSSRGEPLYAEIPFYNAESNTPIKVAIAQPFELGHPEVMDQNQFSHLNFYIRQNSKGDGVIVITSSRPIKENNIDFALKITDGGQTRFQQIRAKLPSRIDRLQTTLNATSLQPQIIHDEKAIALNLPTAGTVSSIPASQHNTDQALVVQRAAPPPLKNNSGSNTAPTSAMVITAPSTYAVPTNKKEISATSQAVQQPVSDRDVQTASSPTATQKMTPQKTRTDLSNSSNLSIDVTGHAAHDKNKTAQSTATPSSKTMLAKQKNTATPVKNNQARSNPNHTTSKHRDQSGHLVKANESLWGIAINIAQQQNVPVQQVMQQIQAQNQHAFINGNANRLRQGVVLNLPGNYPVTTVQTKKHPEKSKQVASMANNQSQASIAQKQTDAHMSIVANDKGKIQGSEKNNTANKHRHELTVQVQQQRKAALGLQNSVHQIDQQLKSKERRIALLNARLAELQQQLKSREAGQKKAQPTPNTTSNSQSMIPAFINGTLIAFVGLNSDFAITTLLQELV</sequence>
<dbReference type="InterPro" id="IPR057840">
    <property type="entry name" value="FimV_N"/>
</dbReference>
<gene>
    <name evidence="3" type="ORF">SAMN05421731_101240</name>
</gene>
<dbReference type="RefSeq" id="WP_097077526.1">
    <property type="nucleotide sequence ID" value="NZ_BAABHT010000020.1"/>
</dbReference>